<sequence length="124" mass="13295">MTVTAGYKELVLRLCAACNAGDRRGIEAVLTPDFADAGRCCGPDRFAARLALVRRDVAEFRWDVLGLVAEGTTVALRVRLSGITGGRRLAVEQMHIYEGRDGRIASRQCVGGTDGPFDRLAAAS</sequence>
<reference evidence="2 3" key="1">
    <citation type="submission" date="2019-03" db="EMBL/GenBank/DDBJ databases">
        <title>Draft genome sequences of novel Actinobacteria.</title>
        <authorList>
            <person name="Sahin N."/>
            <person name="Ay H."/>
            <person name="Saygin H."/>
        </authorList>
    </citation>
    <scope>NUCLEOTIDE SEQUENCE [LARGE SCALE GENOMIC DNA]</scope>
    <source>
        <strain evidence="2 3">JCM 30547</strain>
    </source>
</reference>
<evidence type="ECO:0000313" key="2">
    <source>
        <dbReference type="EMBL" id="TDC33654.1"/>
    </source>
</evidence>
<proteinExistence type="predicted"/>
<name>A0A4R4QDW9_9ACTN</name>
<protein>
    <recommendedName>
        <fullName evidence="1">SnoaL-like domain-containing protein</fullName>
    </recommendedName>
</protein>
<comment type="caution">
    <text evidence="2">The sequence shown here is derived from an EMBL/GenBank/DDBJ whole genome shotgun (WGS) entry which is preliminary data.</text>
</comment>
<dbReference type="Gene3D" id="3.10.450.50">
    <property type="match status" value="1"/>
</dbReference>
<dbReference type="Proteomes" id="UP000295075">
    <property type="component" value="Unassembled WGS sequence"/>
</dbReference>
<dbReference type="InterPro" id="IPR037401">
    <property type="entry name" value="SnoaL-like"/>
</dbReference>
<keyword evidence="3" id="KW-1185">Reference proteome</keyword>
<accession>A0A4R4QDW9</accession>
<organism evidence="2 3">
    <name type="scientific">Kribbella albertanoniae</name>
    <dbReference type="NCBI Taxonomy" id="1266829"/>
    <lineage>
        <taxon>Bacteria</taxon>
        <taxon>Bacillati</taxon>
        <taxon>Actinomycetota</taxon>
        <taxon>Actinomycetes</taxon>
        <taxon>Propionibacteriales</taxon>
        <taxon>Kribbellaceae</taxon>
        <taxon>Kribbella</taxon>
    </lineage>
</organism>
<dbReference type="EMBL" id="SMKA01000012">
    <property type="protein sequence ID" value="TDC33654.1"/>
    <property type="molecule type" value="Genomic_DNA"/>
</dbReference>
<dbReference type="Pfam" id="PF12680">
    <property type="entry name" value="SnoaL_2"/>
    <property type="match status" value="1"/>
</dbReference>
<feature type="domain" description="SnoaL-like" evidence="1">
    <location>
        <begin position="11"/>
        <end position="106"/>
    </location>
</feature>
<dbReference type="RefSeq" id="WP_132402824.1">
    <property type="nucleotide sequence ID" value="NZ_SMKA01000012.1"/>
</dbReference>
<gene>
    <name evidence="2" type="ORF">E1261_05495</name>
</gene>
<dbReference type="OrthoDB" id="3680999at2"/>
<dbReference type="SUPFAM" id="SSF54427">
    <property type="entry name" value="NTF2-like"/>
    <property type="match status" value="1"/>
</dbReference>
<evidence type="ECO:0000313" key="3">
    <source>
        <dbReference type="Proteomes" id="UP000295075"/>
    </source>
</evidence>
<dbReference type="InterPro" id="IPR032710">
    <property type="entry name" value="NTF2-like_dom_sf"/>
</dbReference>
<dbReference type="AlphaFoldDB" id="A0A4R4QDW9"/>
<evidence type="ECO:0000259" key="1">
    <source>
        <dbReference type="Pfam" id="PF12680"/>
    </source>
</evidence>